<feature type="compositionally biased region" description="Low complexity" evidence="1">
    <location>
        <begin position="20"/>
        <end position="35"/>
    </location>
</feature>
<dbReference type="Gene3D" id="3.40.630.30">
    <property type="match status" value="1"/>
</dbReference>
<evidence type="ECO:0008006" key="4">
    <source>
        <dbReference type="Google" id="ProtNLM"/>
    </source>
</evidence>
<evidence type="ECO:0000313" key="2">
    <source>
        <dbReference type="EMBL" id="GAA2460004.1"/>
    </source>
</evidence>
<dbReference type="Proteomes" id="UP001500460">
    <property type="component" value="Unassembled WGS sequence"/>
</dbReference>
<dbReference type="EMBL" id="BAAATK010000077">
    <property type="protein sequence ID" value="GAA2460004.1"/>
    <property type="molecule type" value="Genomic_DNA"/>
</dbReference>
<feature type="compositionally biased region" description="Pro residues" evidence="1">
    <location>
        <begin position="10"/>
        <end position="19"/>
    </location>
</feature>
<evidence type="ECO:0000256" key="1">
    <source>
        <dbReference type="SAM" id="MobiDB-lite"/>
    </source>
</evidence>
<organism evidence="2 3">
    <name type="scientific">Streptomyces glaucus</name>
    <dbReference type="NCBI Taxonomy" id="284029"/>
    <lineage>
        <taxon>Bacteria</taxon>
        <taxon>Bacillati</taxon>
        <taxon>Actinomycetota</taxon>
        <taxon>Actinomycetes</taxon>
        <taxon>Kitasatosporales</taxon>
        <taxon>Streptomycetaceae</taxon>
        <taxon>Streptomyces</taxon>
    </lineage>
</organism>
<dbReference type="InterPro" id="IPR016181">
    <property type="entry name" value="Acyl_CoA_acyltransferase"/>
</dbReference>
<proteinExistence type="predicted"/>
<dbReference type="SUPFAM" id="SSF55729">
    <property type="entry name" value="Acyl-CoA N-acyltransferases (Nat)"/>
    <property type="match status" value="1"/>
</dbReference>
<accession>A0ABP5XPB8</accession>
<name>A0ABP5XPB8_9ACTN</name>
<evidence type="ECO:0000313" key="3">
    <source>
        <dbReference type="Proteomes" id="UP001500460"/>
    </source>
</evidence>
<keyword evidence="3" id="KW-1185">Reference proteome</keyword>
<sequence>MINSSRTVPPRSPPPPGRPAPSRAPRAPSRAVAERAGFTLEGTLRSAIDNKGVRRDCWVGSLLPSDLALPSTTPYLPAPARPS</sequence>
<gene>
    <name evidence="2" type="ORF">GCM10010421_61720</name>
</gene>
<comment type="caution">
    <text evidence="2">The sequence shown here is derived from an EMBL/GenBank/DDBJ whole genome shotgun (WGS) entry which is preliminary data.</text>
</comment>
<feature type="region of interest" description="Disordered" evidence="1">
    <location>
        <begin position="1"/>
        <end position="35"/>
    </location>
</feature>
<protein>
    <recommendedName>
        <fullName evidence="4">N-acetyltransferase domain-containing protein</fullName>
    </recommendedName>
</protein>
<reference evidence="3" key="1">
    <citation type="journal article" date="2019" name="Int. J. Syst. Evol. Microbiol.">
        <title>The Global Catalogue of Microorganisms (GCM) 10K type strain sequencing project: providing services to taxonomists for standard genome sequencing and annotation.</title>
        <authorList>
            <consortium name="The Broad Institute Genomics Platform"/>
            <consortium name="The Broad Institute Genome Sequencing Center for Infectious Disease"/>
            <person name="Wu L."/>
            <person name="Ma J."/>
        </authorList>
    </citation>
    <scope>NUCLEOTIDE SEQUENCE [LARGE SCALE GENOMIC DNA]</scope>
    <source>
        <strain evidence="3">JCM 6922</strain>
    </source>
</reference>